<gene>
    <name evidence="4" type="primary">yxeP_1</name>
    <name evidence="4" type="ORF">R28058_03581</name>
</gene>
<dbReference type="OrthoDB" id="9776731at2"/>
<keyword evidence="2" id="KW-0464">Manganese</keyword>
<accession>A0A0C7G2G0</accession>
<sequence length="395" mass="43995">MENINDLIEKYLNEVISIRRNIHQNPELSLKEFKTSKLVVDSIKDLDLDIKSNVGKTGVVANLNNYKDKKTLLIRADMDALPINELSNVDFKSKTPNVMHACGHDVHTSILIGAVKVLHELKYKLNGNIKFVFQPAEENNPVGGAPLMIEEGVLENPKVDAALALHLWDLPVGKIATKKGAIMCQSDRIFIDIKGKSAHGSAPHMGNDAIVCAGHLITALQTVVSRNVSPCDNAVVTISNINGGLRYNVIPENVKMEGTVRCASKELGKYLPSRIEEIIKGICTTFNCSYEFKYSYGYPVTYNDENFTHEVIKSLQNNLGFDNVEIPNYPTTCGEDFAYFTQHVPSTFLLLGCKSEFNKDTCILHNPNFICDEECIKYGIKALVTTAIDYLYKQF</sequence>
<dbReference type="PANTHER" id="PTHR11014">
    <property type="entry name" value="PEPTIDASE M20 FAMILY MEMBER"/>
    <property type="match status" value="1"/>
</dbReference>
<name>A0A0C7G2G0_PARSO</name>
<dbReference type="InterPro" id="IPR002933">
    <property type="entry name" value="Peptidase_M20"/>
</dbReference>
<feature type="binding site" evidence="2">
    <location>
        <position position="102"/>
    </location>
    <ligand>
        <name>Mn(2+)</name>
        <dbReference type="ChEBI" id="CHEBI:29035"/>
        <label>2</label>
    </ligand>
</feature>
<comment type="cofactor">
    <cofactor evidence="2">
        <name>Mn(2+)</name>
        <dbReference type="ChEBI" id="CHEBI:29035"/>
    </cofactor>
    <text evidence="2">The Mn(2+) ion enhances activity.</text>
</comment>
<evidence type="ECO:0000256" key="2">
    <source>
        <dbReference type="PIRSR" id="PIRSR005962-1"/>
    </source>
</evidence>
<dbReference type="Proteomes" id="UP000049127">
    <property type="component" value="Unassembled WGS sequence"/>
</dbReference>
<dbReference type="EC" id="3.-.-.-" evidence="4"/>
<dbReference type="GO" id="GO:0019877">
    <property type="term" value="P:diaminopimelate biosynthetic process"/>
    <property type="evidence" value="ECO:0007669"/>
    <property type="project" value="UniProtKB-ARBA"/>
</dbReference>
<dbReference type="PANTHER" id="PTHR11014:SF63">
    <property type="entry name" value="METALLOPEPTIDASE, PUTATIVE (AFU_ORTHOLOGUE AFUA_6G09600)-RELATED"/>
    <property type="match status" value="1"/>
</dbReference>
<dbReference type="SUPFAM" id="SSF55031">
    <property type="entry name" value="Bacterial exopeptidase dimerisation domain"/>
    <property type="match status" value="1"/>
</dbReference>
<dbReference type="InterPro" id="IPR017439">
    <property type="entry name" value="Amidohydrolase"/>
</dbReference>
<dbReference type="Gene3D" id="3.30.70.360">
    <property type="match status" value="1"/>
</dbReference>
<evidence type="ECO:0000259" key="3">
    <source>
        <dbReference type="Pfam" id="PF07687"/>
    </source>
</evidence>
<feature type="binding site" evidence="2">
    <location>
        <position position="166"/>
    </location>
    <ligand>
        <name>Mn(2+)</name>
        <dbReference type="ChEBI" id="CHEBI:29035"/>
        <label>2</label>
    </ligand>
</feature>
<proteinExistence type="predicted"/>
<dbReference type="InterPro" id="IPR011650">
    <property type="entry name" value="Peptidase_M20_dimer"/>
</dbReference>
<dbReference type="EMBL" id="CEKZ01000003">
    <property type="protein sequence ID" value="CEQ02625.1"/>
    <property type="molecule type" value="Genomic_DNA"/>
</dbReference>
<evidence type="ECO:0000256" key="1">
    <source>
        <dbReference type="ARBA" id="ARBA00022801"/>
    </source>
</evidence>
<dbReference type="Pfam" id="PF01546">
    <property type="entry name" value="Peptidase_M20"/>
    <property type="match status" value="1"/>
</dbReference>
<dbReference type="GO" id="GO:0050118">
    <property type="term" value="F:N-acetyldiaminopimelate deacetylase activity"/>
    <property type="evidence" value="ECO:0007669"/>
    <property type="project" value="UniProtKB-ARBA"/>
</dbReference>
<dbReference type="Pfam" id="PF07687">
    <property type="entry name" value="M20_dimer"/>
    <property type="match status" value="1"/>
</dbReference>
<keyword evidence="2" id="KW-0479">Metal-binding</keyword>
<evidence type="ECO:0000313" key="4">
    <source>
        <dbReference type="EMBL" id="CEQ02625.1"/>
    </source>
</evidence>
<dbReference type="NCBIfam" id="TIGR01891">
    <property type="entry name" value="amidohydrolases"/>
    <property type="match status" value="1"/>
</dbReference>
<feature type="binding site" evidence="2">
    <location>
        <position position="104"/>
    </location>
    <ligand>
        <name>Mn(2+)</name>
        <dbReference type="ChEBI" id="CHEBI:29035"/>
        <label>2</label>
    </ligand>
</feature>
<feature type="binding site" evidence="2">
    <location>
        <position position="138"/>
    </location>
    <ligand>
        <name>Mn(2+)</name>
        <dbReference type="ChEBI" id="CHEBI:29035"/>
        <label>2</label>
    </ligand>
</feature>
<dbReference type="GO" id="GO:0046872">
    <property type="term" value="F:metal ion binding"/>
    <property type="evidence" value="ECO:0007669"/>
    <property type="project" value="UniProtKB-KW"/>
</dbReference>
<feature type="binding site" evidence="2">
    <location>
        <position position="365"/>
    </location>
    <ligand>
        <name>Mn(2+)</name>
        <dbReference type="ChEBI" id="CHEBI:29035"/>
        <label>2</label>
    </ligand>
</feature>
<keyword evidence="1 4" id="KW-0378">Hydrolase</keyword>
<organism evidence="4 5">
    <name type="scientific">Paraclostridium sordellii</name>
    <name type="common">Clostridium sordellii</name>
    <dbReference type="NCBI Taxonomy" id="1505"/>
    <lineage>
        <taxon>Bacteria</taxon>
        <taxon>Bacillati</taxon>
        <taxon>Bacillota</taxon>
        <taxon>Clostridia</taxon>
        <taxon>Peptostreptococcales</taxon>
        <taxon>Peptostreptococcaceae</taxon>
        <taxon>Paraclostridium</taxon>
    </lineage>
</organism>
<reference evidence="4 5" key="1">
    <citation type="submission" date="2015-01" db="EMBL/GenBank/DDBJ databases">
        <authorList>
            <person name="Aslett A.Martin."/>
            <person name="De Silva Nishadi"/>
        </authorList>
    </citation>
    <scope>NUCLEOTIDE SEQUENCE [LARGE SCALE GENOMIC DNA]</scope>
    <source>
        <strain evidence="4 5">R28058</strain>
    </source>
</reference>
<evidence type="ECO:0000313" key="5">
    <source>
        <dbReference type="Proteomes" id="UP000049127"/>
    </source>
</evidence>
<dbReference type="SUPFAM" id="SSF53187">
    <property type="entry name" value="Zn-dependent exopeptidases"/>
    <property type="match status" value="1"/>
</dbReference>
<dbReference type="Gene3D" id="3.40.630.10">
    <property type="entry name" value="Zn peptidases"/>
    <property type="match status" value="1"/>
</dbReference>
<protein>
    <submittedName>
        <fullName evidence="4">N-acyl-L-amino acid amidohydrolase</fullName>
        <ecNumber evidence="4">3.-.-.-</ecNumber>
    </submittedName>
</protein>
<dbReference type="InterPro" id="IPR036264">
    <property type="entry name" value="Bact_exopeptidase_dim_dom"/>
</dbReference>
<dbReference type="RefSeq" id="WP_055341301.1">
    <property type="nucleotide sequence ID" value="NZ_CDNI01000003.1"/>
</dbReference>
<dbReference type="AlphaFoldDB" id="A0A0C7G2G0"/>
<feature type="domain" description="Peptidase M20 dimerisation" evidence="3">
    <location>
        <begin position="191"/>
        <end position="280"/>
    </location>
</feature>
<dbReference type="FunFam" id="3.30.70.360:FF:000001">
    <property type="entry name" value="N-acetyldiaminopimelate deacetylase"/>
    <property type="match status" value="1"/>
</dbReference>
<dbReference type="PIRSF" id="PIRSF005962">
    <property type="entry name" value="Pept_M20D_amidohydro"/>
    <property type="match status" value="1"/>
</dbReference>